<dbReference type="Gene3D" id="1.10.3720.10">
    <property type="entry name" value="MetI-like"/>
    <property type="match status" value="1"/>
</dbReference>
<keyword evidence="3" id="KW-1003">Cell membrane</keyword>
<dbReference type="EMBL" id="JBHMDO010000032">
    <property type="protein sequence ID" value="MFB9328019.1"/>
    <property type="molecule type" value="Genomic_DNA"/>
</dbReference>
<feature type="transmembrane region" description="Helical" evidence="7">
    <location>
        <begin position="141"/>
        <end position="162"/>
    </location>
</feature>
<keyword evidence="10" id="KW-1185">Reference proteome</keyword>
<name>A0ABV5KS35_9BACL</name>
<dbReference type="PROSITE" id="PS50928">
    <property type="entry name" value="ABC_TM1"/>
    <property type="match status" value="1"/>
</dbReference>
<dbReference type="RefSeq" id="WP_377496924.1">
    <property type="nucleotide sequence ID" value="NZ_JBHMDO010000032.1"/>
</dbReference>
<protein>
    <submittedName>
        <fullName evidence="9">Carbohydrate ABC transporter permease</fullName>
    </submittedName>
</protein>
<gene>
    <name evidence="9" type="ORF">ACFFSY_19000</name>
</gene>
<keyword evidence="4 7" id="KW-0812">Transmembrane</keyword>
<feature type="transmembrane region" description="Helical" evidence="7">
    <location>
        <begin position="110"/>
        <end position="129"/>
    </location>
</feature>
<proteinExistence type="predicted"/>
<dbReference type="PANTHER" id="PTHR43744">
    <property type="entry name" value="ABC TRANSPORTER PERMEASE PROTEIN MG189-RELATED-RELATED"/>
    <property type="match status" value="1"/>
</dbReference>
<feature type="transmembrane region" description="Helical" evidence="7">
    <location>
        <begin position="261"/>
        <end position="278"/>
    </location>
</feature>
<dbReference type="PANTHER" id="PTHR43744:SF9">
    <property type="entry name" value="POLYGALACTURONAN_RHAMNOGALACTURONAN TRANSPORT SYSTEM PERMEASE PROTEIN YTCP"/>
    <property type="match status" value="1"/>
</dbReference>
<keyword evidence="2" id="KW-0813">Transport</keyword>
<evidence type="ECO:0000256" key="6">
    <source>
        <dbReference type="ARBA" id="ARBA00023136"/>
    </source>
</evidence>
<accession>A0ABV5KS35</accession>
<evidence type="ECO:0000256" key="7">
    <source>
        <dbReference type="SAM" id="Phobius"/>
    </source>
</evidence>
<feature type="domain" description="ABC transmembrane type-1" evidence="8">
    <location>
        <begin position="74"/>
        <end position="278"/>
    </location>
</feature>
<feature type="transmembrane region" description="Helical" evidence="7">
    <location>
        <begin position="183"/>
        <end position="208"/>
    </location>
</feature>
<dbReference type="SUPFAM" id="SSF161098">
    <property type="entry name" value="MetI-like"/>
    <property type="match status" value="1"/>
</dbReference>
<evidence type="ECO:0000313" key="9">
    <source>
        <dbReference type="EMBL" id="MFB9328019.1"/>
    </source>
</evidence>
<keyword evidence="5 7" id="KW-1133">Transmembrane helix</keyword>
<feature type="transmembrane region" description="Helical" evidence="7">
    <location>
        <begin position="73"/>
        <end position="98"/>
    </location>
</feature>
<dbReference type="Proteomes" id="UP001589747">
    <property type="component" value="Unassembled WGS sequence"/>
</dbReference>
<sequence length="293" mass="33553">MRLQADRVWFNTFGYLFVGVFALLCLIPFWLIIVGSFSSQEAITLHGYSLWPKDWSSEAYKLLLETSNDLVRAYGVTIFVTAIGSFLGLMVTTMTAYVLNCKDFRYRNHFAFYFYFTTLFSGGLVPYYILIVKYLHMKNSILVMILPLLLNVFYILVMRSFVSAIPEAIRESATIDGAGDFTIFIRLMLPLLKPALATIGLFIALNYWNDWFNTMLFVDDSQLYNLQYYLYQILSRMEFLSYAVEQAGIATSDMPSDSYKMAITLVTTGPIILLYPFVQRYFVKGITVGAVKG</sequence>
<dbReference type="InterPro" id="IPR035906">
    <property type="entry name" value="MetI-like_sf"/>
</dbReference>
<reference evidence="9 10" key="1">
    <citation type="submission" date="2024-09" db="EMBL/GenBank/DDBJ databases">
        <authorList>
            <person name="Sun Q."/>
            <person name="Mori K."/>
        </authorList>
    </citation>
    <scope>NUCLEOTIDE SEQUENCE [LARGE SCALE GENOMIC DNA]</scope>
    <source>
        <strain evidence="9 10">TISTR 2452</strain>
    </source>
</reference>
<evidence type="ECO:0000256" key="4">
    <source>
        <dbReference type="ARBA" id="ARBA00022692"/>
    </source>
</evidence>
<evidence type="ECO:0000259" key="8">
    <source>
        <dbReference type="PROSITE" id="PS50928"/>
    </source>
</evidence>
<evidence type="ECO:0000256" key="2">
    <source>
        <dbReference type="ARBA" id="ARBA00022448"/>
    </source>
</evidence>
<organism evidence="9 10">
    <name type="scientific">Paenibacillus aurantiacus</name>
    <dbReference type="NCBI Taxonomy" id="1936118"/>
    <lineage>
        <taxon>Bacteria</taxon>
        <taxon>Bacillati</taxon>
        <taxon>Bacillota</taxon>
        <taxon>Bacilli</taxon>
        <taxon>Bacillales</taxon>
        <taxon>Paenibacillaceae</taxon>
        <taxon>Paenibacillus</taxon>
    </lineage>
</organism>
<keyword evidence="6 7" id="KW-0472">Membrane</keyword>
<evidence type="ECO:0000256" key="1">
    <source>
        <dbReference type="ARBA" id="ARBA00004651"/>
    </source>
</evidence>
<feature type="transmembrane region" description="Helical" evidence="7">
    <location>
        <begin position="12"/>
        <end position="33"/>
    </location>
</feature>
<evidence type="ECO:0000256" key="3">
    <source>
        <dbReference type="ARBA" id="ARBA00022475"/>
    </source>
</evidence>
<comment type="caution">
    <text evidence="9">The sequence shown here is derived from an EMBL/GenBank/DDBJ whole genome shotgun (WGS) entry which is preliminary data.</text>
</comment>
<dbReference type="CDD" id="cd06261">
    <property type="entry name" value="TM_PBP2"/>
    <property type="match status" value="1"/>
</dbReference>
<evidence type="ECO:0000313" key="10">
    <source>
        <dbReference type="Proteomes" id="UP001589747"/>
    </source>
</evidence>
<evidence type="ECO:0000256" key="5">
    <source>
        <dbReference type="ARBA" id="ARBA00022989"/>
    </source>
</evidence>
<comment type="subcellular location">
    <subcellularLocation>
        <location evidence="1">Cell membrane</location>
        <topology evidence="1">Multi-pass membrane protein</topology>
    </subcellularLocation>
</comment>
<dbReference type="InterPro" id="IPR000515">
    <property type="entry name" value="MetI-like"/>
</dbReference>